<dbReference type="Gene3D" id="3.90.1150.10">
    <property type="entry name" value="Aspartate Aminotransferase, domain 1"/>
    <property type="match status" value="1"/>
</dbReference>
<feature type="binding site" evidence="4">
    <location>
        <position position="155"/>
    </location>
    <ligand>
        <name>pyridoxal 5'-phosphate</name>
        <dbReference type="ChEBI" id="CHEBI:597326"/>
    </ligand>
</feature>
<feature type="modified residue" description="N6-(pyridoxal phosphate)lysine" evidence="4">
    <location>
        <position position="293"/>
    </location>
</feature>
<comment type="pathway">
    <text evidence="4 5">Cofactor biosynthesis; NAD(+) biosynthesis; quinolinate from L-kynurenine: step 2/3.</text>
</comment>
<dbReference type="NCBIfam" id="TIGR01814">
    <property type="entry name" value="kynureninase"/>
    <property type="match status" value="1"/>
</dbReference>
<keyword evidence="3 4" id="KW-0663">Pyridoxal phosphate</keyword>
<feature type="binding site" evidence="4">
    <location>
        <position position="351"/>
    </location>
    <ligand>
        <name>pyridoxal 5'-phosphate</name>
        <dbReference type="ChEBI" id="CHEBI:597326"/>
    </ligand>
</feature>
<dbReference type="Pfam" id="PF22580">
    <property type="entry name" value="KYNU_C"/>
    <property type="match status" value="1"/>
</dbReference>
<dbReference type="GO" id="GO:0030170">
    <property type="term" value="F:pyridoxal phosphate binding"/>
    <property type="evidence" value="ECO:0007669"/>
    <property type="project" value="UniProtKB-UniRule"/>
</dbReference>
<dbReference type="KEGG" id="acan:ACA1_072840"/>
<feature type="binding site" evidence="4">
    <location>
        <position position="238"/>
    </location>
    <ligand>
        <name>pyridoxal 5'-phosphate</name>
        <dbReference type="ChEBI" id="CHEBI:597326"/>
    </ligand>
</feature>
<name>L8HGV6_ACACF</name>
<dbReference type="UniPathway" id="UPA00334">
    <property type="reaction ID" value="UER00455"/>
</dbReference>
<dbReference type="EC" id="3.7.1.3" evidence="4 5"/>
<evidence type="ECO:0000256" key="4">
    <source>
        <dbReference type="HAMAP-Rule" id="MF_03017"/>
    </source>
</evidence>
<comment type="similarity">
    <text evidence="4 5">Belongs to the kynureninase family.</text>
</comment>
<comment type="catalytic activity">
    <reaction evidence="5">
        <text>3-hydroxy-L-kynurenine + H2O = 3-hydroxyanthranilate + L-alanine + H(+)</text>
        <dbReference type="Rhea" id="RHEA:25143"/>
        <dbReference type="ChEBI" id="CHEBI:15377"/>
        <dbReference type="ChEBI" id="CHEBI:15378"/>
        <dbReference type="ChEBI" id="CHEBI:36559"/>
        <dbReference type="ChEBI" id="CHEBI:57972"/>
        <dbReference type="ChEBI" id="CHEBI:58125"/>
        <dbReference type="EC" id="3.7.1.3"/>
    </reaction>
</comment>
<comment type="catalytic activity">
    <reaction evidence="4 5">
        <text>L-kynurenine + H2O = anthranilate + L-alanine + H(+)</text>
        <dbReference type="Rhea" id="RHEA:16813"/>
        <dbReference type="ChEBI" id="CHEBI:15377"/>
        <dbReference type="ChEBI" id="CHEBI:15378"/>
        <dbReference type="ChEBI" id="CHEBI:16567"/>
        <dbReference type="ChEBI" id="CHEBI:57959"/>
        <dbReference type="ChEBI" id="CHEBI:57972"/>
        <dbReference type="EC" id="3.7.1.3"/>
    </reaction>
</comment>
<dbReference type="OMA" id="LPGWNSH"/>
<feature type="binding site" evidence="4">
    <location>
        <position position="292"/>
    </location>
    <ligand>
        <name>pyridoxal 5'-phosphate</name>
        <dbReference type="ChEBI" id="CHEBI:597326"/>
    </ligand>
</feature>
<feature type="binding site" evidence="4">
    <location>
        <position position="267"/>
    </location>
    <ligand>
        <name>pyridoxal 5'-phosphate</name>
        <dbReference type="ChEBI" id="CHEBI:597326"/>
    </ligand>
</feature>
<dbReference type="GO" id="GO:0019805">
    <property type="term" value="P:quinolinate biosynthetic process"/>
    <property type="evidence" value="ECO:0007669"/>
    <property type="project" value="UniProtKB-UniRule"/>
</dbReference>
<dbReference type="GO" id="GO:0043420">
    <property type="term" value="P:anthranilate metabolic process"/>
    <property type="evidence" value="ECO:0007669"/>
    <property type="project" value="UniProtKB-UniRule"/>
</dbReference>
<evidence type="ECO:0000313" key="7">
    <source>
        <dbReference type="Proteomes" id="UP000011083"/>
    </source>
</evidence>
<dbReference type="PANTHER" id="PTHR14084">
    <property type="entry name" value="KYNURENINASE"/>
    <property type="match status" value="1"/>
</dbReference>
<feature type="binding site" evidence="4">
    <location>
        <position position="154"/>
    </location>
    <ligand>
        <name>pyridoxal 5'-phosphate</name>
        <dbReference type="ChEBI" id="CHEBI:597326"/>
    </ligand>
</feature>
<evidence type="ECO:0000256" key="1">
    <source>
        <dbReference type="ARBA" id="ARBA00022642"/>
    </source>
</evidence>
<dbReference type="STRING" id="1257118.L8HGV6"/>
<dbReference type="OrthoDB" id="5978656at2759"/>
<keyword evidence="2 4" id="KW-0378">Hydrolase</keyword>
<dbReference type="GO" id="GO:0005737">
    <property type="term" value="C:cytoplasm"/>
    <property type="evidence" value="ECO:0007669"/>
    <property type="project" value="UniProtKB-SubCell"/>
</dbReference>
<comment type="function">
    <text evidence="4 5">Catalyzes the cleavage of L-kynurenine (L-Kyn) and L-3-hydroxykynurenine (L-3OHKyn) into anthranilic acid (AA) and 3-hydroxyanthranilic acid (3-OHAA), respectively.</text>
</comment>
<dbReference type="AlphaFoldDB" id="L8HGV6"/>
<dbReference type="InterPro" id="IPR010111">
    <property type="entry name" value="Kynureninase"/>
</dbReference>
<keyword evidence="7" id="KW-1185">Reference proteome</keyword>
<dbReference type="Gene3D" id="3.40.640.10">
    <property type="entry name" value="Type I PLP-dependent aspartate aminotransferase-like (Major domain)"/>
    <property type="match status" value="1"/>
</dbReference>
<protein>
    <recommendedName>
        <fullName evidence="4 5">Kynureninase</fullName>
        <ecNumber evidence="4 5">3.7.1.3</ecNumber>
    </recommendedName>
    <alternativeName>
        <fullName evidence="4">L-kynurenine hydrolase</fullName>
    </alternativeName>
</protein>
<dbReference type="FunFam" id="3.40.640.10:FF:000031">
    <property type="entry name" value="Kynureninase"/>
    <property type="match status" value="1"/>
</dbReference>
<comment type="pathway">
    <text evidence="4 5">Amino-acid degradation; L-kynurenine degradation; L-alanine and anthranilate from L-kynurenine: step 1/1.</text>
</comment>
<accession>L8HGV6</accession>
<dbReference type="InterPro" id="IPR015421">
    <property type="entry name" value="PyrdxlP-dep_Trfase_major"/>
</dbReference>
<dbReference type="RefSeq" id="XP_004353179.1">
    <property type="nucleotide sequence ID" value="XM_004353127.1"/>
</dbReference>
<reference evidence="6 7" key="1">
    <citation type="journal article" date="2013" name="Genome Biol.">
        <title>Genome of Acanthamoeba castellanii highlights extensive lateral gene transfer and early evolution of tyrosine kinase signaling.</title>
        <authorList>
            <person name="Clarke M."/>
            <person name="Lohan A.J."/>
            <person name="Liu B."/>
            <person name="Lagkouvardos I."/>
            <person name="Roy S."/>
            <person name="Zafar N."/>
            <person name="Bertelli C."/>
            <person name="Schilde C."/>
            <person name="Kianianmomeni A."/>
            <person name="Burglin T.R."/>
            <person name="Frech C."/>
            <person name="Turcotte B."/>
            <person name="Kopec K.O."/>
            <person name="Synnott J.M."/>
            <person name="Choo C."/>
            <person name="Paponov I."/>
            <person name="Finkler A."/>
            <person name="Soon Heng Tan C."/>
            <person name="Hutchins A.P."/>
            <person name="Weinmeier T."/>
            <person name="Rattei T."/>
            <person name="Chu J.S."/>
            <person name="Gimenez G."/>
            <person name="Irimia M."/>
            <person name="Rigden D.J."/>
            <person name="Fitzpatrick D.A."/>
            <person name="Lorenzo-Morales J."/>
            <person name="Bateman A."/>
            <person name="Chiu C.H."/>
            <person name="Tang P."/>
            <person name="Hegemann P."/>
            <person name="Fromm H."/>
            <person name="Raoult D."/>
            <person name="Greub G."/>
            <person name="Miranda-Saavedra D."/>
            <person name="Chen N."/>
            <person name="Nash P."/>
            <person name="Ginger M.L."/>
            <person name="Horn M."/>
            <person name="Schaap P."/>
            <person name="Caler L."/>
            <person name="Loftus B."/>
        </authorList>
    </citation>
    <scope>NUCLEOTIDE SEQUENCE [LARGE SCALE GENOMIC DNA]</scope>
    <source>
        <strain evidence="6 7">Neff</strain>
    </source>
</reference>
<feature type="binding site" evidence="4">
    <location>
        <position position="270"/>
    </location>
    <ligand>
        <name>pyridoxal 5'-phosphate</name>
        <dbReference type="ChEBI" id="CHEBI:597326"/>
    </ligand>
</feature>
<feature type="binding site" evidence="4">
    <location>
        <position position="323"/>
    </location>
    <ligand>
        <name>pyridoxal 5'-phosphate</name>
        <dbReference type="ChEBI" id="CHEBI:597326"/>
    </ligand>
</feature>
<dbReference type="PIRSF" id="PIRSF038800">
    <property type="entry name" value="KYNU"/>
    <property type="match status" value="1"/>
</dbReference>
<proteinExistence type="inferred from homology"/>
<feature type="binding site" evidence="4">
    <location>
        <begin position="182"/>
        <end position="185"/>
    </location>
    <ligand>
        <name>pyridoxal 5'-phosphate</name>
        <dbReference type="ChEBI" id="CHEBI:597326"/>
    </ligand>
</feature>
<dbReference type="PANTHER" id="PTHR14084:SF0">
    <property type="entry name" value="KYNURENINASE"/>
    <property type="match status" value="1"/>
</dbReference>
<keyword evidence="4 5" id="KW-0963">Cytoplasm</keyword>
<dbReference type="GO" id="GO:0030429">
    <property type="term" value="F:kynureninase activity"/>
    <property type="evidence" value="ECO:0007669"/>
    <property type="project" value="UniProtKB-UniRule"/>
</dbReference>
<comment type="cofactor">
    <cofactor evidence="4 5">
        <name>pyridoxal 5'-phosphate</name>
        <dbReference type="ChEBI" id="CHEBI:597326"/>
    </cofactor>
</comment>
<evidence type="ECO:0000256" key="3">
    <source>
        <dbReference type="ARBA" id="ARBA00022898"/>
    </source>
</evidence>
<dbReference type="GeneID" id="14924633"/>
<evidence type="ECO:0000256" key="2">
    <source>
        <dbReference type="ARBA" id="ARBA00022801"/>
    </source>
</evidence>
<comment type="subcellular location">
    <subcellularLocation>
        <location evidence="4 5">Cytoplasm</location>
    </subcellularLocation>
</comment>
<dbReference type="GO" id="GO:0019441">
    <property type="term" value="P:L-tryptophan catabolic process to kynurenine"/>
    <property type="evidence" value="ECO:0007669"/>
    <property type="project" value="TreeGrafter"/>
</dbReference>
<dbReference type="GO" id="GO:0097053">
    <property type="term" value="P:L-kynurenine catabolic process"/>
    <property type="evidence" value="ECO:0007669"/>
    <property type="project" value="UniProtKB-UniRule"/>
</dbReference>
<gene>
    <name evidence="4" type="primary">KYNU</name>
    <name evidence="6" type="ORF">ACA1_072840</name>
</gene>
<comment type="subunit">
    <text evidence="4 5">Homodimer.</text>
</comment>
<organism evidence="6 7">
    <name type="scientific">Acanthamoeba castellanii (strain ATCC 30010 / Neff)</name>
    <dbReference type="NCBI Taxonomy" id="1257118"/>
    <lineage>
        <taxon>Eukaryota</taxon>
        <taxon>Amoebozoa</taxon>
        <taxon>Discosea</taxon>
        <taxon>Longamoebia</taxon>
        <taxon>Centramoebida</taxon>
        <taxon>Acanthamoebidae</taxon>
        <taxon>Acanthamoeba</taxon>
    </lineage>
</organism>
<sequence>MEATQHVQQAGAEEVDPHKALKAVSAELGGLPLSDAALATELDRRDPLAAMRDRFLFPLARADDPASGPALYFCGNSLGLQPARARRYVLYELDEWHKRGVEGHFLHSPLTTADDDVAEGKKVEPWLTTDENVHARAAGLVGALPLEVAIMNGLTVNLHLMMVPFYRPTAQRHKILIEGRSFPSDWYAVETQIRFHGYEPSTSLIQLYPREGETTLRTEDIIATIEKEGDSIALVLLSGVQYYTGQFFEIEKITAAGHSKGCVVGWDLAHAVGNVVLKLHEWGVDWACWCSYKYLNSGPGGIAGVFVHERHAHRKDLHRFGGWWGHTIKTRFDMNQPFDPEPGAFGFRLSNPPVLQCATLFASLEVFEEAGGMEKLRAKSVLLTAYLEMLLLEKLAADIHIFTPREVAQRGCQLSVKFSVAVERVHEKLAQKGVIVDVRKPDVIRIAPAPLYNSFSDVLRFVTLLAQAIGECKAESS</sequence>
<dbReference type="SUPFAM" id="SSF53383">
    <property type="entry name" value="PLP-dependent transferases"/>
    <property type="match status" value="1"/>
</dbReference>
<evidence type="ECO:0000256" key="5">
    <source>
        <dbReference type="PIRNR" id="PIRNR038800"/>
    </source>
</evidence>
<dbReference type="InterPro" id="IPR015422">
    <property type="entry name" value="PyrdxlP-dep_Trfase_small"/>
</dbReference>
<dbReference type="EMBL" id="KB007857">
    <property type="protein sequence ID" value="ELR23651.1"/>
    <property type="molecule type" value="Genomic_DNA"/>
</dbReference>
<keyword evidence="1 4" id="KW-0662">Pyridine nucleotide biosynthesis</keyword>
<dbReference type="Proteomes" id="UP000011083">
    <property type="component" value="Unassembled WGS sequence"/>
</dbReference>
<dbReference type="GO" id="GO:0034354">
    <property type="term" value="P:'de novo' NAD+ biosynthetic process from L-tryptophan"/>
    <property type="evidence" value="ECO:0007669"/>
    <property type="project" value="UniProtKB-UniRule"/>
</dbReference>
<dbReference type="VEuPathDB" id="AmoebaDB:ACA1_072840"/>
<dbReference type="UniPathway" id="UPA00253">
    <property type="reaction ID" value="UER00329"/>
</dbReference>
<dbReference type="InterPro" id="IPR015424">
    <property type="entry name" value="PyrdxlP-dep_Trfase"/>
</dbReference>
<evidence type="ECO:0000313" key="6">
    <source>
        <dbReference type="EMBL" id="ELR23651.1"/>
    </source>
</evidence>
<dbReference type="HAMAP" id="MF_01970">
    <property type="entry name" value="Kynureninase"/>
    <property type="match status" value="1"/>
</dbReference>